<dbReference type="EMBL" id="FMWK01000016">
    <property type="protein sequence ID" value="SCZ80828.1"/>
    <property type="molecule type" value="Genomic_DNA"/>
</dbReference>
<evidence type="ECO:0008006" key="4">
    <source>
        <dbReference type="Google" id="ProtNLM"/>
    </source>
</evidence>
<evidence type="ECO:0000256" key="1">
    <source>
        <dbReference type="SAM" id="Phobius"/>
    </source>
</evidence>
<keyword evidence="1" id="KW-1133">Transmembrane helix</keyword>
<proteinExistence type="predicted"/>
<feature type="transmembrane region" description="Helical" evidence="1">
    <location>
        <begin position="6"/>
        <end position="31"/>
    </location>
</feature>
<keyword evidence="1" id="KW-0812">Transmembrane</keyword>
<evidence type="ECO:0000313" key="3">
    <source>
        <dbReference type="Proteomes" id="UP000199428"/>
    </source>
</evidence>
<evidence type="ECO:0000313" key="2">
    <source>
        <dbReference type="EMBL" id="SCZ80828.1"/>
    </source>
</evidence>
<sequence length="40" mass="4654">MSDYEMLMIMLTVLALLFTACGFLLALLSFLDKRNNKRKK</sequence>
<accession>A0A1G5S3S8</accession>
<protein>
    <recommendedName>
        <fullName evidence="4">Holin-like toxin</fullName>
    </recommendedName>
</protein>
<name>A0A1G5S3S8_PSEXY</name>
<keyword evidence="1" id="KW-0472">Membrane</keyword>
<reference evidence="2 3" key="1">
    <citation type="submission" date="2016-10" db="EMBL/GenBank/DDBJ databases">
        <authorList>
            <person name="de Groot N.N."/>
        </authorList>
    </citation>
    <scope>NUCLEOTIDE SEQUENCE [LARGE SCALE GENOMIC DNA]</scope>
    <source>
        <strain evidence="2 3">DSM 10317</strain>
    </source>
</reference>
<gene>
    <name evidence="2" type="ORF">SAMN02910350_02496</name>
</gene>
<dbReference type="AlphaFoldDB" id="A0A1G5S3S8"/>
<dbReference type="Proteomes" id="UP000199428">
    <property type="component" value="Unassembled WGS sequence"/>
</dbReference>
<organism evidence="2 3">
    <name type="scientific">Pseudobutyrivibrio xylanivorans</name>
    <dbReference type="NCBI Taxonomy" id="185007"/>
    <lineage>
        <taxon>Bacteria</taxon>
        <taxon>Bacillati</taxon>
        <taxon>Bacillota</taxon>
        <taxon>Clostridia</taxon>
        <taxon>Lachnospirales</taxon>
        <taxon>Lachnospiraceae</taxon>
        <taxon>Pseudobutyrivibrio</taxon>
    </lineage>
</organism>